<evidence type="ECO:0000313" key="1">
    <source>
        <dbReference type="EMBL" id="SLM91973.1"/>
    </source>
</evidence>
<accession>A0A1X6X0U8</accession>
<dbReference type="AlphaFoldDB" id="A0A1X6X0U8"/>
<gene>
    <name evidence="1" type="ORF">FM110_07350</name>
</gene>
<dbReference type="Proteomes" id="UP000195981">
    <property type="component" value="Unassembled WGS sequence"/>
</dbReference>
<dbReference type="Pfam" id="PF20555">
    <property type="entry name" value="DUF6767"/>
    <property type="match status" value="1"/>
</dbReference>
<dbReference type="InterPro" id="IPR046658">
    <property type="entry name" value="DUF6767"/>
</dbReference>
<proteinExistence type="predicted"/>
<sequence length="40" mass="4616">MEARRPRSCSADCPTVRLVMEDPDLREMLHEKRMAAKQAS</sequence>
<name>A0A1X6X0U8_9MICO</name>
<protein>
    <submittedName>
        <fullName evidence="1">Uncharacterized protein</fullName>
    </submittedName>
</protein>
<dbReference type="RefSeq" id="WP_268802193.1">
    <property type="nucleotide sequence ID" value="NZ_FWFG01000064.1"/>
</dbReference>
<keyword evidence="2" id="KW-1185">Reference proteome</keyword>
<dbReference type="EMBL" id="FWFG01000064">
    <property type="protein sequence ID" value="SLM91973.1"/>
    <property type="molecule type" value="Genomic_DNA"/>
</dbReference>
<reference evidence="1 2" key="1">
    <citation type="submission" date="2017-02" db="EMBL/GenBank/DDBJ databases">
        <authorList>
            <person name="Peterson S.W."/>
        </authorList>
    </citation>
    <scope>NUCLEOTIDE SEQUENCE [LARGE SCALE GENOMIC DNA]</scope>
    <source>
        <strain evidence="1 2">CIP104813</strain>
    </source>
</reference>
<organism evidence="1 2">
    <name type="scientific">Brachybacterium nesterenkovii</name>
    <dbReference type="NCBI Taxonomy" id="47847"/>
    <lineage>
        <taxon>Bacteria</taxon>
        <taxon>Bacillati</taxon>
        <taxon>Actinomycetota</taxon>
        <taxon>Actinomycetes</taxon>
        <taxon>Micrococcales</taxon>
        <taxon>Dermabacteraceae</taxon>
        <taxon>Brachybacterium</taxon>
    </lineage>
</organism>
<evidence type="ECO:0000313" key="2">
    <source>
        <dbReference type="Proteomes" id="UP000195981"/>
    </source>
</evidence>